<feature type="region of interest" description="Disordered" evidence="1">
    <location>
        <begin position="70"/>
        <end position="133"/>
    </location>
</feature>
<dbReference type="AlphaFoldDB" id="A0A4Z2HBZ0"/>
<dbReference type="EMBL" id="SRLO01000274">
    <property type="protein sequence ID" value="TNN63378.1"/>
    <property type="molecule type" value="Genomic_DNA"/>
</dbReference>
<comment type="caution">
    <text evidence="2">The sequence shown here is derived from an EMBL/GenBank/DDBJ whole genome shotgun (WGS) entry which is preliminary data.</text>
</comment>
<accession>A0A4Z2HBZ0</accession>
<sequence length="133" mass="15023">MRRSKVEPGLGVPSSCTMRGNILVCLSLPLRRIRSNRVRPAWLATPVPAGVYEKMHAAASVCDLERVHRPPRALKVPTTPPEASSRRHGRTLAREHYNRDPTRQEVAFGNPEHPRRTHAKSRKQLEEAVPKDD</sequence>
<gene>
    <name evidence="2" type="ORF">EYF80_026400</name>
</gene>
<evidence type="ECO:0000313" key="3">
    <source>
        <dbReference type="Proteomes" id="UP000314294"/>
    </source>
</evidence>
<protein>
    <submittedName>
        <fullName evidence="2">Uncharacterized protein</fullName>
    </submittedName>
</protein>
<feature type="compositionally biased region" description="Basic and acidic residues" evidence="1">
    <location>
        <begin position="92"/>
        <end position="103"/>
    </location>
</feature>
<name>A0A4Z2HBZ0_9TELE</name>
<dbReference type="Proteomes" id="UP000314294">
    <property type="component" value="Unassembled WGS sequence"/>
</dbReference>
<evidence type="ECO:0000313" key="2">
    <source>
        <dbReference type="EMBL" id="TNN63378.1"/>
    </source>
</evidence>
<proteinExistence type="predicted"/>
<feature type="compositionally biased region" description="Basic and acidic residues" evidence="1">
    <location>
        <begin position="123"/>
        <end position="133"/>
    </location>
</feature>
<evidence type="ECO:0000256" key="1">
    <source>
        <dbReference type="SAM" id="MobiDB-lite"/>
    </source>
</evidence>
<keyword evidence="3" id="KW-1185">Reference proteome</keyword>
<organism evidence="2 3">
    <name type="scientific">Liparis tanakae</name>
    <name type="common">Tanaka's snailfish</name>
    <dbReference type="NCBI Taxonomy" id="230148"/>
    <lineage>
        <taxon>Eukaryota</taxon>
        <taxon>Metazoa</taxon>
        <taxon>Chordata</taxon>
        <taxon>Craniata</taxon>
        <taxon>Vertebrata</taxon>
        <taxon>Euteleostomi</taxon>
        <taxon>Actinopterygii</taxon>
        <taxon>Neopterygii</taxon>
        <taxon>Teleostei</taxon>
        <taxon>Neoteleostei</taxon>
        <taxon>Acanthomorphata</taxon>
        <taxon>Eupercaria</taxon>
        <taxon>Perciformes</taxon>
        <taxon>Cottioidei</taxon>
        <taxon>Cottales</taxon>
        <taxon>Liparidae</taxon>
        <taxon>Liparis</taxon>
    </lineage>
</organism>
<reference evidence="2 3" key="1">
    <citation type="submission" date="2019-03" db="EMBL/GenBank/DDBJ databases">
        <title>First draft genome of Liparis tanakae, snailfish: a comprehensive survey of snailfish specific genes.</title>
        <authorList>
            <person name="Kim W."/>
            <person name="Song I."/>
            <person name="Jeong J.-H."/>
            <person name="Kim D."/>
            <person name="Kim S."/>
            <person name="Ryu S."/>
            <person name="Song J.Y."/>
            <person name="Lee S.K."/>
        </authorList>
    </citation>
    <scope>NUCLEOTIDE SEQUENCE [LARGE SCALE GENOMIC DNA]</scope>
    <source>
        <tissue evidence="2">Muscle</tissue>
    </source>
</reference>